<dbReference type="AlphaFoldDB" id="A0AA39RGJ3"/>
<dbReference type="Gene3D" id="3.40.30.10">
    <property type="entry name" value="Glutaredoxin"/>
    <property type="match status" value="1"/>
</dbReference>
<reference evidence="3" key="1">
    <citation type="journal article" date="2022" name="Plant J.">
        <title>Strategies of tolerance reflected in two North American maple genomes.</title>
        <authorList>
            <person name="McEvoy S.L."/>
            <person name="Sezen U.U."/>
            <person name="Trouern-Trend A."/>
            <person name="McMahon S.M."/>
            <person name="Schaberg P.G."/>
            <person name="Yang J."/>
            <person name="Wegrzyn J.L."/>
            <person name="Swenson N.G."/>
        </authorList>
    </citation>
    <scope>NUCLEOTIDE SEQUENCE</scope>
    <source>
        <strain evidence="3">NS2018</strain>
    </source>
</reference>
<sequence>MTDDESSVAQTINDGDSHDIHSLLSSSERDFLVGNNGDQVKISSLKGKKIGLYFSASWGVNELSSTGDFEFIYVSGDEDDNPFNGYFSEMPWLAIPFSDSDA</sequence>
<proteinExistence type="predicted"/>
<evidence type="ECO:0000313" key="4">
    <source>
        <dbReference type="Proteomes" id="UP001168877"/>
    </source>
</evidence>
<dbReference type="GO" id="GO:0016491">
    <property type="term" value="F:oxidoreductase activity"/>
    <property type="evidence" value="ECO:0007669"/>
    <property type="project" value="UniProtKB-KW"/>
</dbReference>
<keyword evidence="4" id="KW-1185">Reference proteome</keyword>
<dbReference type="InterPro" id="IPR052259">
    <property type="entry name" value="Nucleoredoxin-like"/>
</dbReference>
<name>A0AA39RGJ3_ACESA</name>
<keyword evidence="1" id="KW-0560">Oxidoreductase</keyword>
<evidence type="ECO:0000313" key="3">
    <source>
        <dbReference type="EMBL" id="KAK0573408.1"/>
    </source>
</evidence>
<dbReference type="SUPFAM" id="SSF52833">
    <property type="entry name" value="Thioredoxin-like"/>
    <property type="match status" value="1"/>
</dbReference>
<evidence type="ECO:0000256" key="1">
    <source>
        <dbReference type="ARBA" id="ARBA00023002"/>
    </source>
</evidence>
<dbReference type="InterPro" id="IPR036249">
    <property type="entry name" value="Thioredoxin-like_sf"/>
</dbReference>
<dbReference type="EMBL" id="JAUESC010000387">
    <property type="protein sequence ID" value="KAK0573408.1"/>
    <property type="molecule type" value="Genomic_DNA"/>
</dbReference>
<reference evidence="3" key="2">
    <citation type="submission" date="2023-06" db="EMBL/GenBank/DDBJ databases">
        <authorList>
            <person name="Swenson N.G."/>
            <person name="Wegrzyn J.L."/>
            <person name="Mcevoy S.L."/>
        </authorList>
    </citation>
    <scope>NUCLEOTIDE SEQUENCE</scope>
    <source>
        <strain evidence="3">NS2018</strain>
        <tissue evidence="3">Leaf</tissue>
    </source>
</reference>
<keyword evidence="2" id="KW-0520">NAD</keyword>
<organism evidence="3 4">
    <name type="scientific">Acer saccharum</name>
    <name type="common">Sugar maple</name>
    <dbReference type="NCBI Taxonomy" id="4024"/>
    <lineage>
        <taxon>Eukaryota</taxon>
        <taxon>Viridiplantae</taxon>
        <taxon>Streptophyta</taxon>
        <taxon>Embryophyta</taxon>
        <taxon>Tracheophyta</taxon>
        <taxon>Spermatophyta</taxon>
        <taxon>Magnoliopsida</taxon>
        <taxon>eudicotyledons</taxon>
        <taxon>Gunneridae</taxon>
        <taxon>Pentapetalae</taxon>
        <taxon>rosids</taxon>
        <taxon>malvids</taxon>
        <taxon>Sapindales</taxon>
        <taxon>Sapindaceae</taxon>
        <taxon>Hippocastanoideae</taxon>
        <taxon>Acereae</taxon>
        <taxon>Acer</taxon>
    </lineage>
</organism>
<protein>
    <submittedName>
        <fullName evidence="3">Uncharacterized protein</fullName>
    </submittedName>
</protein>
<accession>A0AA39RGJ3</accession>
<dbReference type="PANTHER" id="PTHR13871:SF96">
    <property type="entry name" value="THIOREDOXIN DOMAIN-CONTAINING PROTEIN"/>
    <property type="match status" value="1"/>
</dbReference>
<comment type="caution">
    <text evidence="3">The sequence shown here is derived from an EMBL/GenBank/DDBJ whole genome shotgun (WGS) entry which is preliminary data.</text>
</comment>
<evidence type="ECO:0000256" key="2">
    <source>
        <dbReference type="ARBA" id="ARBA00023027"/>
    </source>
</evidence>
<dbReference type="Proteomes" id="UP001168877">
    <property type="component" value="Unassembled WGS sequence"/>
</dbReference>
<dbReference type="PANTHER" id="PTHR13871">
    <property type="entry name" value="THIOREDOXIN"/>
    <property type="match status" value="1"/>
</dbReference>
<gene>
    <name evidence="3" type="ORF">LWI29_007658</name>
</gene>